<organism evidence="2 3">
    <name type="scientific">Caenimonas terrae</name>
    <dbReference type="NCBI Taxonomy" id="696074"/>
    <lineage>
        <taxon>Bacteria</taxon>
        <taxon>Pseudomonadati</taxon>
        <taxon>Pseudomonadota</taxon>
        <taxon>Betaproteobacteria</taxon>
        <taxon>Burkholderiales</taxon>
        <taxon>Comamonadaceae</taxon>
        <taxon>Caenimonas</taxon>
    </lineage>
</organism>
<sequence length="132" mass="14079">MTRYLLAYAGTFVALAALDFLWLGVLARSFYREGIGHLMAPAPNLVAAAAFYLLYPVGLVVFAVLPAGGDWPRTLALGALFGAFCYGTYDLTSLAILKDWPLPVTLVDIAWGAVVSAAGASAGAWVLRWLVR</sequence>
<gene>
    <name evidence="2" type="ORF">ACFPOE_03535</name>
</gene>
<feature type="transmembrane region" description="Helical" evidence="1">
    <location>
        <begin position="77"/>
        <end position="97"/>
    </location>
</feature>
<keyword evidence="1" id="KW-0812">Transmembrane</keyword>
<dbReference type="Pfam" id="PF09945">
    <property type="entry name" value="DUF2177"/>
    <property type="match status" value="1"/>
</dbReference>
<comment type="caution">
    <text evidence="2">The sequence shown here is derived from an EMBL/GenBank/DDBJ whole genome shotgun (WGS) entry which is preliminary data.</text>
</comment>
<reference evidence="3" key="1">
    <citation type="journal article" date="2019" name="Int. J. Syst. Evol. Microbiol.">
        <title>The Global Catalogue of Microorganisms (GCM) 10K type strain sequencing project: providing services to taxonomists for standard genome sequencing and annotation.</title>
        <authorList>
            <consortium name="The Broad Institute Genomics Platform"/>
            <consortium name="The Broad Institute Genome Sequencing Center for Infectious Disease"/>
            <person name="Wu L."/>
            <person name="Ma J."/>
        </authorList>
    </citation>
    <scope>NUCLEOTIDE SEQUENCE [LARGE SCALE GENOMIC DNA]</scope>
    <source>
        <strain evidence="3">CCUG 57401</strain>
    </source>
</reference>
<feature type="transmembrane region" description="Helical" evidence="1">
    <location>
        <begin position="109"/>
        <end position="131"/>
    </location>
</feature>
<dbReference type="Proteomes" id="UP001596037">
    <property type="component" value="Unassembled WGS sequence"/>
</dbReference>
<name>A0ABW0N7D9_9BURK</name>
<protein>
    <submittedName>
        <fullName evidence="2">DUF2177 family protein</fullName>
    </submittedName>
</protein>
<feature type="transmembrane region" description="Helical" evidence="1">
    <location>
        <begin position="5"/>
        <end position="25"/>
    </location>
</feature>
<dbReference type="InterPro" id="IPR018687">
    <property type="entry name" value="DUF2177_membr"/>
</dbReference>
<proteinExistence type="predicted"/>
<keyword evidence="1" id="KW-0472">Membrane</keyword>
<evidence type="ECO:0000256" key="1">
    <source>
        <dbReference type="SAM" id="Phobius"/>
    </source>
</evidence>
<evidence type="ECO:0000313" key="3">
    <source>
        <dbReference type="Proteomes" id="UP001596037"/>
    </source>
</evidence>
<keyword evidence="1" id="KW-1133">Transmembrane helix</keyword>
<dbReference type="RefSeq" id="WP_376848611.1">
    <property type="nucleotide sequence ID" value="NZ_JBHSMF010000002.1"/>
</dbReference>
<keyword evidence="3" id="KW-1185">Reference proteome</keyword>
<accession>A0ABW0N7D9</accession>
<dbReference type="EMBL" id="JBHSMF010000002">
    <property type="protein sequence ID" value="MFC5496595.1"/>
    <property type="molecule type" value="Genomic_DNA"/>
</dbReference>
<feature type="transmembrane region" description="Helical" evidence="1">
    <location>
        <begin position="45"/>
        <end position="65"/>
    </location>
</feature>
<evidence type="ECO:0000313" key="2">
    <source>
        <dbReference type="EMBL" id="MFC5496595.1"/>
    </source>
</evidence>